<sequence>MAYTLVQLAPGSYDVDCNGHVVASLVREPGRTPSMARWHVELLEATPRAKRPPPFTDQIHTFPSFEEAASWLDATVAALND</sequence>
<name>A0ABQ4R0A0_9HYPH</name>
<comment type="caution">
    <text evidence="1">The sequence shown here is derived from an EMBL/GenBank/DDBJ whole genome shotgun (WGS) entry which is preliminary data.</text>
</comment>
<reference evidence="1" key="2">
    <citation type="submission" date="2021-08" db="EMBL/GenBank/DDBJ databases">
        <authorList>
            <person name="Tani A."/>
            <person name="Ola A."/>
            <person name="Ogura Y."/>
            <person name="Katsura K."/>
            <person name="Hayashi T."/>
        </authorList>
    </citation>
    <scope>NUCLEOTIDE SEQUENCE</scope>
    <source>
        <strain evidence="1">KCTC 52305</strain>
    </source>
</reference>
<dbReference type="Proteomes" id="UP001055167">
    <property type="component" value="Unassembled WGS sequence"/>
</dbReference>
<organism evidence="1 2">
    <name type="scientific">Methylobacterium crusticola</name>
    <dbReference type="NCBI Taxonomy" id="1697972"/>
    <lineage>
        <taxon>Bacteria</taxon>
        <taxon>Pseudomonadati</taxon>
        <taxon>Pseudomonadota</taxon>
        <taxon>Alphaproteobacteria</taxon>
        <taxon>Hyphomicrobiales</taxon>
        <taxon>Methylobacteriaceae</taxon>
        <taxon>Methylobacterium</taxon>
    </lineage>
</organism>
<proteinExistence type="predicted"/>
<keyword evidence="2" id="KW-1185">Reference proteome</keyword>
<evidence type="ECO:0000313" key="1">
    <source>
        <dbReference type="EMBL" id="GJD50525.1"/>
    </source>
</evidence>
<gene>
    <name evidence="1" type="ORF">OPKNFCMD_3268</name>
</gene>
<dbReference type="EMBL" id="BPQH01000009">
    <property type="protein sequence ID" value="GJD50525.1"/>
    <property type="molecule type" value="Genomic_DNA"/>
</dbReference>
<dbReference type="RefSeq" id="WP_128562671.1">
    <property type="nucleotide sequence ID" value="NZ_BPQH01000009.1"/>
</dbReference>
<protein>
    <submittedName>
        <fullName evidence="1">Uncharacterized protein</fullName>
    </submittedName>
</protein>
<reference evidence="1" key="1">
    <citation type="journal article" date="2021" name="Front. Microbiol.">
        <title>Comprehensive Comparative Genomics and Phenotyping of Methylobacterium Species.</title>
        <authorList>
            <person name="Alessa O."/>
            <person name="Ogura Y."/>
            <person name="Fujitani Y."/>
            <person name="Takami H."/>
            <person name="Hayashi T."/>
            <person name="Sahin N."/>
            <person name="Tani A."/>
        </authorList>
    </citation>
    <scope>NUCLEOTIDE SEQUENCE</scope>
    <source>
        <strain evidence="1">KCTC 52305</strain>
    </source>
</reference>
<accession>A0ABQ4R0A0</accession>
<evidence type="ECO:0000313" key="2">
    <source>
        <dbReference type="Proteomes" id="UP001055167"/>
    </source>
</evidence>